<dbReference type="PANTHER" id="PTHR45436">
    <property type="entry name" value="SENSOR HISTIDINE KINASE YKOH"/>
    <property type="match status" value="1"/>
</dbReference>
<dbReference type="Gene3D" id="6.10.340.10">
    <property type="match status" value="1"/>
</dbReference>
<gene>
    <name evidence="15" type="ORF">ACFFHU_25505</name>
</gene>
<dbReference type="Pfam" id="PF02518">
    <property type="entry name" value="HATPase_c"/>
    <property type="match status" value="1"/>
</dbReference>
<evidence type="ECO:0000256" key="11">
    <source>
        <dbReference type="SAM" id="MobiDB-lite"/>
    </source>
</evidence>
<dbReference type="SMART" id="SM00304">
    <property type="entry name" value="HAMP"/>
    <property type="match status" value="1"/>
</dbReference>
<evidence type="ECO:0000256" key="8">
    <source>
        <dbReference type="ARBA" id="ARBA00022989"/>
    </source>
</evidence>
<dbReference type="InterPro" id="IPR036097">
    <property type="entry name" value="HisK_dim/P_sf"/>
</dbReference>
<dbReference type="InterPro" id="IPR004358">
    <property type="entry name" value="Sig_transdc_His_kin-like_C"/>
</dbReference>
<comment type="caution">
    <text evidence="15">The sequence shown here is derived from an EMBL/GenBank/DDBJ whole genome shotgun (WGS) entry which is preliminary data.</text>
</comment>
<dbReference type="InterPro" id="IPR036890">
    <property type="entry name" value="HATPase_C_sf"/>
</dbReference>
<keyword evidence="10 12" id="KW-0472">Membrane</keyword>
<evidence type="ECO:0000313" key="15">
    <source>
        <dbReference type="EMBL" id="MFC0567479.1"/>
    </source>
</evidence>
<name>A0ABV6P362_9ACTN</name>
<organism evidence="15 16">
    <name type="scientific">Plantactinospora siamensis</name>
    <dbReference type="NCBI Taxonomy" id="555372"/>
    <lineage>
        <taxon>Bacteria</taxon>
        <taxon>Bacillati</taxon>
        <taxon>Actinomycetota</taxon>
        <taxon>Actinomycetes</taxon>
        <taxon>Micromonosporales</taxon>
        <taxon>Micromonosporaceae</taxon>
        <taxon>Plantactinospora</taxon>
    </lineage>
</organism>
<dbReference type="InterPro" id="IPR003661">
    <property type="entry name" value="HisK_dim/P_dom"/>
</dbReference>
<reference evidence="15 16" key="1">
    <citation type="submission" date="2024-09" db="EMBL/GenBank/DDBJ databases">
        <authorList>
            <person name="Sun Q."/>
            <person name="Mori K."/>
        </authorList>
    </citation>
    <scope>NUCLEOTIDE SEQUENCE [LARGE SCALE GENOMIC DNA]</scope>
    <source>
        <strain evidence="15 16">TBRC 2205</strain>
    </source>
</reference>
<evidence type="ECO:0000256" key="10">
    <source>
        <dbReference type="ARBA" id="ARBA00023136"/>
    </source>
</evidence>
<keyword evidence="5" id="KW-0808">Transferase</keyword>
<evidence type="ECO:0000256" key="9">
    <source>
        <dbReference type="ARBA" id="ARBA00023012"/>
    </source>
</evidence>
<comment type="subcellular location">
    <subcellularLocation>
        <location evidence="2">Cell membrane</location>
    </subcellularLocation>
</comment>
<evidence type="ECO:0000256" key="3">
    <source>
        <dbReference type="ARBA" id="ARBA00012438"/>
    </source>
</evidence>
<dbReference type="Proteomes" id="UP001589894">
    <property type="component" value="Unassembled WGS sequence"/>
</dbReference>
<dbReference type="SUPFAM" id="SSF55874">
    <property type="entry name" value="ATPase domain of HSP90 chaperone/DNA topoisomerase II/histidine kinase"/>
    <property type="match status" value="1"/>
</dbReference>
<evidence type="ECO:0000256" key="12">
    <source>
        <dbReference type="SAM" id="Phobius"/>
    </source>
</evidence>
<evidence type="ECO:0000313" key="16">
    <source>
        <dbReference type="Proteomes" id="UP001589894"/>
    </source>
</evidence>
<dbReference type="GO" id="GO:0016301">
    <property type="term" value="F:kinase activity"/>
    <property type="evidence" value="ECO:0007669"/>
    <property type="project" value="UniProtKB-KW"/>
</dbReference>
<dbReference type="InterPro" id="IPR003594">
    <property type="entry name" value="HATPase_dom"/>
</dbReference>
<keyword evidence="6 12" id="KW-0812">Transmembrane</keyword>
<sequence>MTLRARVSLVCGLAVFVALFAAALVVYLAADRELHNQLDSSLVSAASNAPEFAKKLKLRAIETGMPSPDGVLVVGDTVLQFVSFDEAKQAAPPTGPGPSGGFGPLTNDDMELAHGGRSPYFSSVTYQGRPYRMYTASWLQPDGLVRVARPESAAIVPLERLGLVLAALMLGGTLAVALGARLLAGRALRPVRALTETVEHVTATQDLALDLRGRVDMDGRDEIARLARSFAAMMATLDDAVQTQRRLVADASHELRTPLTSLTTNLELLAEEGGLADPQAPALLGSAREQSGELRALINDLVDLARYGQTETHREDVRLDLLADAVLARAARGAPRARFETHLDECFVHADPDAIERAIGNLVDNAVKWSPPDGVVTVTVTADDQEAAVSVADEGPGIPPDDLPHIFDRFYRSPAARSKPGSGLGLSIVRQIADTHAGRVLASPTPTGTEMRLVLPLGRFATSGS</sequence>
<dbReference type="PROSITE" id="PS50109">
    <property type="entry name" value="HIS_KIN"/>
    <property type="match status" value="1"/>
</dbReference>
<keyword evidence="9" id="KW-0902">Two-component regulatory system</keyword>
<evidence type="ECO:0000256" key="7">
    <source>
        <dbReference type="ARBA" id="ARBA00022777"/>
    </source>
</evidence>
<dbReference type="EC" id="2.7.13.3" evidence="3"/>
<evidence type="ECO:0000256" key="2">
    <source>
        <dbReference type="ARBA" id="ARBA00004236"/>
    </source>
</evidence>
<dbReference type="Pfam" id="PF00512">
    <property type="entry name" value="HisKA"/>
    <property type="match status" value="1"/>
</dbReference>
<keyword evidence="8 12" id="KW-1133">Transmembrane helix</keyword>
<feature type="region of interest" description="Disordered" evidence="11">
    <location>
        <begin position="88"/>
        <end position="108"/>
    </location>
</feature>
<dbReference type="CDD" id="cd00075">
    <property type="entry name" value="HATPase"/>
    <property type="match status" value="1"/>
</dbReference>
<dbReference type="Gene3D" id="1.10.287.130">
    <property type="match status" value="1"/>
</dbReference>
<comment type="catalytic activity">
    <reaction evidence="1">
        <text>ATP + protein L-histidine = ADP + protein N-phospho-L-histidine.</text>
        <dbReference type="EC" id="2.7.13.3"/>
    </reaction>
</comment>
<dbReference type="Pfam" id="PF00672">
    <property type="entry name" value="HAMP"/>
    <property type="match status" value="1"/>
</dbReference>
<accession>A0ABV6P362</accession>
<dbReference type="EMBL" id="JBHLUE010000026">
    <property type="protein sequence ID" value="MFC0567479.1"/>
    <property type="molecule type" value="Genomic_DNA"/>
</dbReference>
<protein>
    <recommendedName>
        <fullName evidence="3">histidine kinase</fullName>
        <ecNumber evidence="3">2.7.13.3</ecNumber>
    </recommendedName>
</protein>
<dbReference type="PRINTS" id="PR00344">
    <property type="entry name" value="BCTRLSENSOR"/>
</dbReference>
<keyword evidence="16" id="KW-1185">Reference proteome</keyword>
<dbReference type="InterPro" id="IPR050428">
    <property type="entry name" value="TCS_sensor_his_kinase"/>
</dbReference>
<feature type="domain" description="HAMP" evidence="14">
    <location>
        <begin position="185"/>
        <end position="242"/>
    </location>
</feature>
<evidence type="ECO:0000259" key="13">
    <source>
        <dbReference type="PROSITE" id="PS50109"/>
    </source>
</evidence>
<dbReference type="CDD" id="cd06225">
    <property type="entry name" value="HAMP"/>
    <property type="match status" value="1"/>
</dbReference>
<dbReference type="SMART" id="SM00388">
    <property type="entry name" value="HisKA"/>
    <property type="match status" value="1"/>
</dbReference>
<dbReference type="RefSeq" id="WP_377342783.1">
    <property type="nucleotide sequence ID" value="NZ_JBHLUE010000026.1"/>
</dbReference>
<dbReference type="PANTHER" id="PTHR45436:SF5">
    <property type="entry name" value="SENSOR HISTIDINE KINASE TRCS"/>
    <property type="match status" value="1"/>
</dbReference>
<keyword evidence="4" id="KW-0597">Phosphoprotein</keyword>
<evidence type="ECO:0000256" key="6">
    <source>
        <dbReference type="ARBA" id="ARBA00022692"/>
    </source>
</evidence>
<dbReference type="InterPro" id="IPR003660">
    <property type="entry name" value="HAMP_dom"/>
</dbReference>
<proteinExistence type="predicted"/>
<dbReference type="SUPFAM" id="SSF47384">
    <property type="entry name" value="Homodimeric domain of signal transducing histidine kinase"/>
    <property type="match status" value="1"/>
</dbReference>
<keyword evidence="7 15" id="KW-0418">Kinase</keyword>
<feature type="domain" description="Histidine kinase" evidence="13">
    <location>
        <begin position="250"/>
        <end position="459"/>
    </location>
</feature>
<dbReference type="CDD" id="cd00082">
    <property type="entry name" value="HisKA"/>
    <property type="match status" value="1"/>
</dbReference>
<evidence type="ECO:0000256" key="1">
    <source>
        <dbReference type="ARBA" id="ARBA00000085"/>
    </source>
</evidence>
<dbReference type="Gene3D" id="3.30.565.10">
    <property type="entry name" value="Histidine kinase-like ATPase, C-terminal domain"/>
    <property type="match status" value="1"/>
</dbReference>
<evidence type="ECO:0000256" key="4">
    <source>
        <dbReference type="ARBA" id="ARBA00022553"/>
    </source>
</evidence>
<dbReference type="PROSITE" id="PS50885">
    <property type="entry name" value="HAMP"/>
    <property type="match status" value="1"/>
</dbReference>
<feature type="transmembrane region" description="Helical" evidence="12">
    <location>
        <begin position="7"/>
        <end position="30"/>
    </location>
</feature>
<evidence type="ECO:0000259" key="14">
    <source>
        <dbReference type="PROSITE" id="PS50885"/>
    </source>
</evidence>
<dbReference type="InterPro" id="IPR005467">
    <property type="entry name" value="His_kinase_dom"/>
</dbReference>
<dbReference type="SMART" id="SM00387">
    <property type="entry name" value="HATPase_c"/>
    <property type="match status" value="1"/>
</dbReference>
<evidence type="ECO:0000256" key="5">
    <source>
        <dbReference type="ARBA" id="ARBA00022679"/>
    </source>
</evidence>